<name>A0A9P7T0S8_9HYPO</name>
<dbReference type="EMBL" id="SRPW01000163">
    <property type="protein sequence ID" value="KAG6017267.1"/>
    <property type="molecule type" value="Genomic_DNA"/>
</dbReference>
<comment type="caution">
    <text evidence="2">The sequence shown here is derived from an EMBL/GenBank/DDBJ whole genome shotgun (WGS) entry which is preliminary data.</text>
</comment>
<evidence type="ECO:0000313" key="3">
    <source>
        <dbReference type="Proteomes" id="UP000748025"/>
    </source>
</evidence>
<feature type="region of interest" description="Disordered" evidence="1">
    <location>
        <begin position="132"/>
        <end position="155"/>
    </location>
</feature>
<evidence type="ECO:0000256" key="1">
    <source>
        <dbReference type="SAM" id="MobiDB-lite"/>
    </source>
</evidence>
<organism evidence="2 3">
    <name type="scientific">Claviceps pusilla</name>
    <dbReference type="NCBI Taxonomy" id="123648"/>
    <lineage>
        <taxon>Eukaryota</taxon>
        <taxon>Fungi</taxon>
        <taxon>Dikarya</taxon>
        <taxon>Ascomycota</taxon>
        <taxon>Pezizomycotina</taxon>
        <taxon>Sordariomycetes</taxon>
        <taxon>Hypocreomycetidae</taxon>
        <taxon>Hypocreales</taxon>
        <taxon>Clavicipitaceae</taxon>
        <taxon>Claviceps</taxon>
    </lineage>
</organism>
<dbReference type="Proteomes" id="UP000748025">
    <property type="component" value="Unassembled WGS sequence"/>
</dbReference>
<feature type="compositionally biased region" description="Basic and acidic residues" evidence="1">
    <location>
        <begin position="137"/>
        <end position="146"/>
    </location>
</feature>
<dbReference type="AlphaFoldDB" id="A0A9P7T0S8"/>
<gene>
    <name evidence="2" type="ORF">E4U43_001875</name>
</gene>
<evidence type="ECO:0000313" key="2">
    <source>
        <dbReference type="EMBL" id="KAG6017267.1"/>
    </source>
</evidence>
<sequence length="179" mass="20220">MTPPTINATLMSVLPRAEQARSDKYTTNRPPSQRHSTHGIGRYITAPLPTHGHDDAYTRPGYKPPALTPECHTQQGFIIYFPDALQNPAYKIRWMKPLAMLWCDVDESDTGAASPSPCPEPSTNRNRICARVTPTRTPREAKRETEQTNLSSRRLLKEEWPPCSVCPGARSSRQRRPRT</sequence>
<keyword evidence="3" id="KW-1185">Reference proteome</keyword>
<protein>
    <submittedName>
        <fullName evidence="2">Uncharacterized protein</fullName>
    </submittedName>
</protein>
<accession>A0A9P7T0S8</accession>
<proteinExistence type="predicted"/>
<feature type="region of interest" description="Disordered" evidence="1">
    <location>
        <begin position="17"/>
        <end position="42"/>
    </location>
</feature>
<reference evidence="2" key="1">
    <citation type="journal article" date="2020" name="bioRxiv">
        <title>Whole genome comparisons of ergot fungi reveals the divergence and evolution of species within the genus Claviceps are the result of varying mechanisms driving genome evolution and host range expansion.</title>
        <authorList>
            <person name="Wyka S.A."/>
            <person name="Mondo S.J."/>
            <person name="Liu M."/>
            <person name="Dettman J."/>
            <person name="Nalam V."/>
            <person name="Broders K.D."/>
        </authorList>
    </citation>
    <scope>NUCLEOTIDE SEQUENCE</scope>
    <source>
        <strain evidence="2">CCC 602</strain>
    </source>
</reference>